<evidence type="ECO:0000256" key="4">
    <source>
        <dbReference type="ARBA" id="ARBA00023273"/>
    </source>
</evidence>
<dbReference type="GO" id="GO:0036126">
    <property type="term" value="C:sperm flagellum"/>
    <property type="evidence" value="ECO:0007669"/>
    <property type="project" value="TreeGrafter"/>
</dbReference>
<feature type="repeat" description="WD" evidence="6">
    <location>
        <begin position="439"/>
        <end position="480"/>
    </location>
</feature>
<feature type="compositionally biased region" description="Polar residues" evidence="7">
    <location>
        <begin position="52"/>
        <end position="62"/>
    </location>
</feature>
<evidence type="ECO:0000256" key="6">
    <source>
        <dbReference type="PROSITE-ProRule" id="PRU00221"/>
    </source>
</evidence>
<evidence type="ECO:0000256" key="3">
    <source>
        <dbReference type="ARBA" id="ARBA00022737"/>
    </source>
</evidence>
<evidence type="ECO:0000256" key="2">
    <source>
        <dbReference type="ARBA" id="ARBA00022574"/>
    </source>
</evidence>
<dbReference type="PROSITE" id="PS50082">
    <property type="entry name" value="WD_REPEATS_2"/>
    <property type="match status" value="1"/>
</dbReference>
<evidence type="ECO:0000256" key="5">
    <source>
        <dbReference type="ARBA" id="ARBA00040994"/>
    </source>
</evidence>
<name>A0AAY4CYX1_9TELE</name>
<proteinExistence type="predicted"/>
<dbReference type="Pfam" id="PF00400">
    <property type="entry name" value="WD40"/>
    <property type="match status" value="3"/>
</dbReference>
<dbReference type="AlphaFoldDB" id="A0AAY4CYX1"/>
<organism evidence="8 9">
    <name type="scientific">Denticeps clupeoides</name>
    <name type="common">denticle herring</name>
    <dbReference type="NCBI Taxonomy" id="299321"/>
    <lineage>
        <taxon>Eukaryota</taxon>
        <taxon>Metazoa</taxon>
        <taxon>Chordata</taxon>
        <taxon>Craniata</taxon>
        <taxon>Vertebrata</taxon>
        <taxon>Euteleostomi</taxon>
        <taxon>Actinopterygii</taxon>
        <taxon>Neopterygii</taxon>
        <taxon>Teleostei</taxon>
        <taxon>Clupei</taxon>
        <taxon>Clupeiformes</taxon>
        <taxon>Denticipitoidei</taxon>
        <taxon>Denticipitidae</taxon>
        <taxon>Denticeps</taxon>
    </lineage>
</organism>
<keyword evidence="9" id="KW-1185">Reference proteome</keyword>
<dbReference type="InterPro" id="IPR011047">
    <property type="entry name" value="Quinoprotein_ADH-like_sf"/>
</dbReference>
<dbReference type="InterPro" id="IPR001680">
    <property type="entry name" value="WD40_rpt"/>
</dbReference>
<dbReference type="InterPro" id="IPR050630">
    <property type="entry name" value="WD_repeat_EMAP"/>
</dbReference>
<evidence type="ECO:0000313" key="9">
    <source>
        <dbReference type="Proteomes" id="UP000694580"/>
    </source>
</evidence>
<protein>
    <recommendedName>
        <fullName evidence="5">Cilia- and flagella-associated protein 251</fullName>
    </recommendedName>
</protein>
<reference evidence="8 9" key="1">
    <citation type="submission" date="2020-06" db="EMBL/GenBank/DDBJ databases">
        <authorList>
            <consortium name="Wellcome Sanger Institute Data Sharing"/>
        </authorList>
    </citation>
    <scope>NUCLEOTIDE SEQUENCE [LARGE SCALE GENOMIC DNA]</scope>
</reference>
<dbReference type="InterPro" id="IPR015943">
    <property type="entry name" value="WD40/YVTN_repeat-like_dom_sf"/>
</dbReference>
<evidence type="ECO:0000313" key="8">
    <source>
        <dbReference type="Ensembl" id="ENSDCDP00010038475.1"/>
    </source>
</evidence>
<dbReference type="Gene3D" id="2.130.10.10">
    <property type="entry name" value="YVTN repeat-like/Quinoprotein amine dehydrogenase"/>
    <property type="match status" value="2"/>
</dbReference>
<comment type="subcellular location">
    <subcellularLocation>
        <location evidence="1">Cell projection</location>
        <location evidence="1">Cilium</location>
    </subcellularLocation>
</comment>
<dbReference type="Proteomes" id="UP000694580">
    <property type="component" value="Chromosome 11"/>
</dbReference>
<dbReference type="InterPro" id="IPR011044">
    <property type="entry name" value="Quino_amine_DH_bsu"/>
</dbReference>
<sequence>MSDVSEMPTEDQLSWMESGGGQSETKGGGQGEGTGVEANNEDAPGQGFNMAPGSQVTDQTHSAEPVDLRQSQVVTATSLDLPNKSKSDRTHPLIRVRTLNSRLKMVLWCIFRFQTLDWAFGINHSLPVFSLQDHERCVILYACSHVAVIYDHTSNTQHILQGHCNPVSCMCVSVDRRWLVTADSGGESLVIIWDTYTGIPVRTLFDCHPEGGVAALALSHDTKYLVTVGAGAVQVKLRAELDVTIYLSSPLQTHVLFNPADCMQLLSNSEKRVVFYRWASAIYTQCSPTFKRVVGLFSQSVFNSGGVQAYSATSLGNVLLWVQERGHSTYKALRLIPLQAEGITVLTVIERFIVTGDARGQIKFYDENLKLINSYSEFGLDPIASVSFSKECPPSGSKGYAVDCTLKAEPFVMRNFIFSTVTARVAHVTPQGNVAQDLLMEHADWLGAVACHPQQPLVTTGSHSGALKVWDYERHQQVCSRVFQKHPKVQCLAYDPRGFYLAVGFASGEVCLLDACTLQSETEDCFSHTTHAITHISFSRDSLYLATAVSVYIAQRWQLQGRFQSHYHPIQDLLFGEQLDSKLPCLFSLGLDRRLVEYDLQNSTEGKLVIMQEMRVDQSAVPSCMAWYPPLTPEHFLVIASHPDRMKLFDCTTMMCRKTVLSPTRGSPMKKMVVLPQTQDSKSRHMAYITRNMVGMQILPLDGNPYNSNMVLCHSTGVAGLACSHDGRLAFTAGGPDSTVFCWEMSATALEAAAALGGKDLTPFYSLLEGGRYGAQYREVEDFFYYCQLRSQGLDVTEPTRVSTHISLSEVPFILRAMGVYPTQQEMEDILNELKFGHHAETGRCATELDLPELIRLLVNRRSMQGLQHQDLLQVFKVLGKPDASGRVVICRDELLELLQTTVGEHGIKCIIYTHTHTHTHIYIYIYIKKSDSTSLCVYGADVLPVPREITMETLLADILGLSEATGGIQASSDADGSVLKKN</sequence>
<dbReference type="SUPFAM" id="SSF50998">
    <property type="entry name" value="Quinoprotein alcohol dehydrogenase-like"/>
    <property type="match status" value="1"/>
</dbReference>
<dbReference type="PANTHER" id="PTHR13720:SF13">
    <property type="entry name" value="CILIA- AND FLAGELLA-ASSOCIATED PROTEIN 251"/>
    <property type="match status" value="1"/>
</dbReference>
<gene>
    <name evidence="8" type="primary">cfap251</name>
</gene>
<dbReference type="SMART" id="SM00320">
    <property type="entry name" value="WD40"/>
    <property type="match status" value="7"/>
</dbReference>
<dbReference type="Ensembl" id="ENSDCDT00010048102.1">
    <property type="protein sequence ID" value="ENSDCDP00010038475.1"/>
    <property type="gene ID" value="ENSDCDG00010024856.1"/>
</dbReference>
<evidence type="ECO:0000256" key="7">
    <source>
        <dbReference type="SAM" id="MobiDB-lite"/>
    </source>
</evidence>
<feature type="region of interest" description="Disordered" evidence="7">
    <location>
        <begin position="1"/>
        <end position="69"/>
    </location>
</feature>
<reference evidence="8" key="2">
    <citation type="submission" date="2025-08" db="UniProtKB">
        <authorList>
            <consortium name="Ensembl"/>
        </authorList>
    </citation>
    <scope>IDENTIFICATION</scope>
</reference>
<dbReference type="SUPFAM" id="SSF50969">
    <property type="entry name" value="YVTN repeat-like/Quinoprotein amine dehydrogenase"/>
    <property type="match status" value="1"/>
</dbReference>
<dbReference type="PANTHER" id="PTHR13720">
    <property type="entry name" value="WD-40 REPEAT PROTEIN"/>
    <property type="match status" value="1"/>
</dbReference>
<reference evidence="8" key="3">
    <citation type="submission" date="2025-09" db="UniProtKB">
        <authorList>
            <consortium name="Ensembl"/>
        </authorList>
    </citation>
    <scope>IDENTIFICATION</scope>
</reference>
<keyword evidence="2 6" id="KW-0853">WD repeat</keyword>
<keyword evidence="4" id="KW-0966">Cell projection</keyword>
<evidence type="ECO:0000256" key="1">
    <source>
        <dbReference type="ARBA" id="ARBA00004138"/>
    </source>
</evidence>
<accession>A0AAY4CYX1</accession>
<feature type="compositionally biased region" description="Gly residues" evidence="7">
    <location>
        <begin position="18"/>
        <end position="34"/>
    </location>
</feature>
<dbReference type="GeneTree" id="ENSGT00390000013370"/>
<keyword evidence="3" id="KW-0677">Repeat</keyword>